<gene>
    <name evidence="3" type="ORF">LSALG_LOCUS14998</name>
</gene>
<feature type="region of interest" description="Disordered" evidence="1">
    <location>
        <begin position="109"/>
        <end position="137"/>
    </location>
</feature>
<feature type="domain" description="Retrotransposon gag" evidence="2">
    <location>
        <begin position="6"/>
        <end position="70"/>
    </location>
</feature>
<accession>A0AA35YJA8</accession>
<evidence type="ECO:0000256" key="1">
    <source>
        <dbReference type="SAM" id="MobiDB-lite"/>
    </source>
</evidence>
<reference evidence="3" key="1">
    <citation type="submission" date="2023-04" db="EMBL/GenBank/DDBJ databases">
        <authorList>
            <person name="Vijverberg K."/>
            <person name="Xiong W."/>
            <person name="Schranz E."/>
        </authorList>
    </citation>
    <scope>NUCLEOTIDE SEQUENCE</scope>
</reference>
<evidence type="ECO:0000259" key="2">
    <source>
        <dbReference type="Pfam" id="PF03732"/>
    </source>
</evidence>
<name>A0AA35YJA8_LACSI</name>
<evidence type="ECO:0000313" key="4">
    <source>
        <dbReference type="Proteomes" id="UP001177003"/>
    </source>
</evidence>
<dbReference type="EMBL" id="OX465079">
    <property type="protein sequence ID" value="CAI9274952.1"/>
    <property type="molecule type" value="Genomic_DNA"/>
</dbReference>
<dbReference type="Proteomes" id="UP001177003">
    <property type="component" value="Chromosome 3"/>
</dbReference>
<protein>
    <recommendedName>
        <fullName evidence="2">Retrotransposon gag domain-containing protein</fullName>
    </recommendedName>
</protein>
<sequence length="221" mass="24901">MKTHLNWFEFSEECKIRFGPPMSMNPLGELTRLRQTGTVEDYCEGFELLLGRTTGVTPEQSIWHFCAGLTNAIRYEVEFARPITLYYAMSLSRQIEFKLAEEGQPRSFEEPLLAGNQPSTGSKNQESTGGGAGTVKSEVRNPALKRLTATEMAERRAKGLCFNCDEMFSIGHKCAKLFGIMLEDEEDVTWDDRAVFTNTYPCFELADKLNAKEGSNVMNHT</sequence>
<keyword evidence="4" id="KW-1185">Reference proteome</keyword>
<evidence type="ECO:0000313" key="3">
    <source>
        <dbReference type="EMBL" id="CAI9274952.1"/>
    </source>
</evidence>
<feature type="compositionally biased region" description="Polar residues" evidence="1">
    <location>
        <begin position="116"/>
        <end position="127"/>
    </location>
</feature>
<dbReference type="InterPro" id="IPR005162">
    <property type="entry name" value="Retrotrans_gag_dom"/>
</dbReference>
<dbReference type="AlphaFoldDB" id="A0AA35YJA8"/>
<dbReference type="Pfam" id="PF03732">
    <property type="entry name" value="Retrotrans_gag"/>
    <property type="match status" value="1"/>
</dbReference>
<proteinExistence type="predicted"/>
<organism evidence="3 4">
    <name type="scientific">Lactuca saligna</name>
    <name type="common">Willowleaf lettuce</name>
    <dbReference type="NCBI Taxonomy" id="75948"/>
    <lineage>
        <taxon>Eukaryota</taxon>
        <taxon>Viridiplantae</taxon>
        <taxon>Streptophyta</taxon>
        <taxon>Embryophyta</taxon>
        <taxon>Tracheophyta</taxon>
        <taxon>Spermatophyta</taxon>
        <taxon>Magnoliopsida</taxon>
        <taxon>eudicotyledons</taxon>
        <taxon>Gunneridae</taxon>
        <taxon>Pentapetalae</taxon>
        <taxon>asterids</taxon>
        <taxon>campanulids</taxon>
        <taxon>Asterales</taxon>
        <taxon>Asteraceae</taxon>
        <taxon>Cichorioideae</taxon>
        <taxon>Cichorieae</taxon>
        <taxon>Lactucinae</taxon>
        <taxon>Lactuca</taxon>
    </lineage>
</organism>